<feature type="region of interest" description="Disordered" evidence="12">
    <location>
        <begin position="80"/>
        <end position="106"/>
    </location>
</feature>
<keyword evidence="2 11" id="KW-0479">Metal-binding</keyword>
<sequence length="323" mass="37354">MAKICRVCMGTSRALTNIFDENQKRDSCIADMISECTGYVVERGDSLPENICLPCLGDAVGAFNLKKACERSYRFHLTGMDEESEEDMNDKTNDEDWHPSERDSEQLNSFDTVPIKQVNDTDNRNHLELPYKCPKCPKSFQHKNQHTLHIRTHMLADTADKPFKCTDCSKAFSILYCLKIHAREHSAERPLQCPLCSKSFKGRADLLAHNRTHKATSKLDGDTTPHIRGTPYECTRCLKLFKMKHHLQVHMRSHTGERPYKCTQCPKTFRYKDKSYHNHILSHTNDEKQAIRQSSRLHSKLLVEPLPKEMCNIKKLYRKTVCI</sequence>
<feature type="binding site" evidence="11">
    <location>
        <position position="8"/>
    </location>
    <ligand>
        <name>Zn(2+)</name>
        <dbReference type="ChEBI" id="CHEBI:29105"/>
    </ligand>
</feature>
<protein>
    <submittedName>
        <fullName evidence="15">Blast:Zinc finger protein 782</fullName>
    </submittedName>
</protein>
<dbReference type="SUPFAM" id="SSF57667">
    <property type="entry name" value="beta-beta-alpha zinc fingers"/>
    <property type="match status" value="3"/>
</dbReference>
<feature type="domain" description="C2H2-type" evidence="13">
    <location>
        <begin position="232"/>
        <end position="259"/>
    </location>
</feature>
<evidence type="ECO:0000256" key="5">
    <source>
        <dbReference type="ARBA" id="ARBA00022833"/>
    </source>
</evidence>
<gene>
    <name evidence="15" type="ORF">DGUA_6G013052</name>
</gene>
<dbReference type="Pfam" id="PF00096">
    <property type="entry name" value="zf-C2H2"/>
    <property type="match status" value="3"/>
</dbReference>
<dbReference type="PROSITE" id="PS50157">
    <property type="entry name" value="ZINC_FINGER_C2H2_2"/>
    <property type="match status" value="5"/>
</dbReference>
<dbReference type="SUPFAM" id="SSF57716">
    <property type="entry name" value="Glucocorticoid receptor-like (DNA-binding domain)"/>
    <property type="match status" value="1"/>
</dbReference>
<evidence type="ECO:0000256" key="10">
    <source>
        <dbReference type="PROSITE-ProRule" id="PRU00042"/>
    </source>
</evidence>
<feature type="compositionally biased region" description="Basic and acidic residues" evidence="12">
    <location>
        <begin position="89"/>
        <end position="105"/>
    </location>
</feature>
<evidence type="ECO:0000256" key="7">
    <source>
        <dbReference type="ARBA" id="ARBA00023125"/>
    </source>
</evidence>
<comment type="subcellular location">
    <subcellularLocation>
        <location evidence="1">Nucleus</location>
    </subcellularLocation>
</comment>
<feature type="domain" description="C2H2-type" evidence="13">
    <location>
        <begin position="163"/>
        <end position="190"/>
    </location>
</feature>
<dbReference type="InterPro" id="IPR013087">
    <property type="entry name" value="Znf_C2H2_type"/>
</dbReference>
<dbReference type="PANTHER" id="PTHR16515">
    <property type="entry name" value="PR DOMAIN ZINC FINGER PROTEIN"/>
    <property type="match status" value="1"/>
</dbReference>
<evidence type="ECO:0000256" key="2">
    <source>
        <dbReference type="ARBA" id="ARBA00022723"/>
    </source>
</evidence>
<dbReference type="Gene3D" id="3.30.160.60">
    <property type="entry name" value="Classic Zinc Finger"/>
    <property type="match status" value="5"/>
</dbReference>
<dbReference type="InterPro" id="IPR036236">
    <property type="entry name" value="Znf_C2H2_sf"/>
</dbReference>
<evidence type="ECO:0000256" key="9">
    <source>
        <dbReference type="ARBA" id="ARBA00023242"/>
    </source>
</evidence>
<dbReference type="PROSITE" id="PS51915">
    <property type="entry name" value="ZAD"/>
    <property type="match status" value="1"/>
</dbReference>
<keyword evidence="6" id="KW-0805">Transcription regulation</keyword>
<evidence type="ECO:0000259" key="13">
    <source>
        <dbReference type="PROSITE" id="PS50157"/>
    </source>
</evidence>
<feature type="domain" description="C2H2-type" evidence="13">
    <location>
        <begin position="191"/>
        <end position="218"/>
    </location>
</feature>
<evidence type="ECO:0000313" key="15">
    <source>
        <dbReference type="EMBL" id="SPP81427.1"/>
    </source>
</evidence>
<accession>A0A3B0JGF1</accession>
<dbReference type="AlphaFoldDB" id="A0A3B0JGF1"/>
<keyword evidence="8" id="KW-0804">Transcription</keyword>
<dbReference type="GO" id="GO:0010468">
    <property type="term" value="P:regulation of gene expression"/>
    <property type="evidence" value="ECO:0007669"/>
    <property type="project" value="TreeGrafter"/>
</dbReference>
<evidence type="ECO:0000256" key="1">
    <source>
        <dbReference type="ARBA" id="ARBA00004123"/>
    </source>
</evidence>
<name>A0A3B0JGF1_DROGU</name>
<dbReference type="GO" id="GO:0005634">
    <property type="term" value="C:nucleus"/>
    <property type="evidence" value="ECO:0007669"/>
    <property type="project" value="UniProtKB-SubCell"/>
</dbReference>
<keyword evidence="3" id="KW-0677">Repeat</keyword>
<dbReference type="PANTHER" id="PTHR16515:SF49">
    <property type="entry name" value="GASTRULA ZINC FINGER PROTEIN XLCGF49.1-LIKE-RELATED"/>
    <property type="match status" value="1"/>
</dbReference>
<evidence type="ECO:0000256" key="11">
    <source>
        <dbReference type="PROSITE-ProRule" id="PRU01263"/>
    </source>
</evidence>
<dbReference type="SMART" id="SM00868">
    <property type="entry name" value="zf-AD"/>
    <property type="match status" value="1"/>
</dbReference>
<dbReference type="Proteomes" id="UP000268350">
    <property type="component" value="Unassembled WGS sequence"/>
</dbReference>
<dbReference type="SMART" id="SM00355">
    <property type="entry name" value="ZnF_C2H2"/>
    <property type="match status" value="5"/>
</dbReference>
<feature type="binding site" evidence="11">
    <location>
        <position position="5"/>
    </location>
    <ligand>
        <name>Zn(2+)</name>
        <dbReference type="ChEBI" id="CHEBI:29105"/>
    </ligand>
</feature>
<evidence type="ECO:0000256" key="3">
    <source>
        <dbReference type="ARBA" id="ARBA00022737"/>
    </source>
</evidence>
<dbReference type="FunFam" id="3.30.160.60:FF:000100">
    <property type="entry name" value="Zinc finger 45-like"/>
    <property type="match status" value="1"/>
</dbReference>
<evidence type="ECO:0000313" key="16">
    <source>
        <dbReference type="Proteomes" id="UP000268350"/>
    </source>
</evidence>
<keyword evidence="7" id="KW-0238">DNA-binding</keyword>
<keyword evidence="9" id="KW-0539">Nucleus</keyword>
<keyword evidence="16" id="KW-1185">Reference proteome</keyword>
<evidence type="ECO:0000259" key="14">
    <source>
        <dbReference type="PROSITE" id="PS51915"/>
    </source>
</evidence>
<dbReference type="PROSITE" id="PS00028">
    <property type="entry name" value="ZINC_FINGER_C2H2_1"/>
    <property type="match status" value="4"/>
</dbReference>
<feature type="domain" description="C2H2-type" evidence="13">
    <location>
        <begin position="131"/>
        <end position="162"/>
    </location>
</feature>
<dbReference type="InterPro" id="IPR012934">
    <property type="entry name" value="Znf_AD"/>
</dbReference>
<dbReference type="FunFam" id="3.30.160.60:FF:001498">
    <property type="entry name" value="Zinc finger protein 404"/>
    <property type="match status" value="1"/>
</dbReference>
<keyword evidence="4 10" id="KW-0863">Zinc-finger</keyword>
<dbReference type="STRING" id="7266.A0A3B0JGF1"/>
<dbReference type="GO" id="GO:0003677">
    <property type="term" value="F:DNA binding"/>
    <property type="evidence" value="ECO:0007669"/>
    <property type="project" value="UniProtKB-KW"/>
</dbReference>
<evidence type="ECO:0000256" key="8">
    <source>
        <dbReference type="ARBA" id="ARBA00023163"/>
    </source>
</evidence>
<dbReference type="InterPro" id="IPR050331">
    <property type="entry name" value="Zinc_finger"/>
</dbReference>
<evidence type="ECO:0000256" key="12">
    <source>
        <dbReference type="SAM" id="MobiDB-lite"/>
    </source>
</evidence>
<evidence type="ECO:0000256" key="4">
    <source>
        <dbReference type="ARBA" id="ARBA00022771"/>
    </source>
</evidence>
<dbReference type="OrthoDB" id="9439903at2759"/>
<organism evidence="15 16">
    <name type="scientific">Drosophila guanche</name>
    <name type="common">Fruit fly</name>
    <dbReference type="NCBI Taxonomy" id="7266"/>
    <lineage>
        <taxon>Eukaryota</taxon>
        <taxon>Metazoa</taxon>
        <taxon>Ecdysozoa</taxon>
        <taxon>Arthropoda</taxon>
        <taxon>Hexapoda</taxon>
        <taxon>Insecta</taxon>
        <taxon>Pterygota</taxon>
        <taxon>Neoptera</taxon>
        <taxon>Endopterygota</taxon>
        <taxon>Diptera</taxon>
        <taxon>Brachycera</taxon>
        <taxon>Muscomorpha</taxon>
        <taxon>Ephydroidea</taxon>
        <taxon>Drosophilidae</taxon>
        <taxon>Drosophila</taxon>
        <taxon>Sophophora</taxon>
    </lineage>
</organism>
<feature type="binding site" evidence="11">
    <location>
        <position position="55"/>
    </location>
    <ligand>
        <name>Zn(2+)</name>
        <dbReference type="ChEBI" id="CHEBI:29105"/>
    </ligand>
</feature>
<keyword evidence="5 11" id="KW-0862">Zinc</keyword>
<evidence type="ECO:0000256" key="6">
    <source>
        <dbReference type="ARBA" id="ARBA00023015"/>
    </source>
</evidence>
<proteinExistence type="predicted"/>
<dbReference type="Gene3D" id="3.40.1800.20">
    <property type="match status" value="1"/>
</dbReference>
<dbReference type="FunFam" id="3.30.160.60:FF:000446">
    <property type="entry name" value="Zinc finger protein"/>
    <property type="match status" value="1"/>
</dbReference>
<feature type="domain" description="ZAD" evidence="14">
    <location>
        <begin position="3"/>
        <end position="79"/>
    </location>
</feature>
<reference evidence="16" key="1">
    <citation type="submission" date="2018-01" db="EMBL/GenBank/DDBJ databases">
        <authorList>
            <person name="Alioto T."/>
            <person name="Alioto T."/>
        </authorList>
    </citation>
    <scope>NUCLEOTIDE SEQUENCE [LARGE SCALE GENOMIC DNA]</scope>
</reference>
<feature type="binding site" evidence="11">
    <location>
        <position position="52"/>
    </location>
    <ligand>
        <name>Zn(2+)</name>
        <dbReference type="ChEBI" id="CHEBI:29105"/>
    </ligand>
</feature>
<feature type="domain" description="C2H2-type" evidence="13">
    <location>
        <begin position="260"/>
        <end position="288"/>
    </location>
</feature>
<dbReference type="GO" id="GO:0008270">
    <property type="term" value="F:zinc ion binding"/>
    <property type="evidence" value="ECO:0007669"/>
    <property type="project" value="UniProtKB-UniRule"/>
</dbReference>
<dbReference type="Pfam" id="PF07776">
    <property type="entry name" value="zf-AD"/>
    <property type="match status" value="1"/>
</dbReference>
<dbReference type="EMBL" id="OUUW01000006">
    <property type="protein sequence ID" value="SPP81427.1"/>
    <property type="molecule type" value="Genomic_DNA"/>
</dbReference>